<protein>
    <submittedName>
        <fullName evidence="1">Uncharacterized protein</fullName>
    </submittedName>
</protein>
<dbReference type="EMBL" id="CP030759">
    <property type="protein sequence ID" value="AXA35868.1"/>
    <property type="molecule type" value="Genomic_DNA"/>
</dbReference>
<reference evidence="1 2" key="1">
    <citation type="submission" date="2018-05" db="EMBL/GenBank/DDBJ databases">
        <title>A metagenomic window into the 2 km-deep terrestrial subsurface aquifer revealed taxonomically and functionally diverse microbial community comprising novel uncultured bacterial lineages.</title>
        <authorList>
            <person name="Kadnikov V.V."/>
            <person name="Mardanov A.V."/>
            <person name="Beletsky A.V."/>
            <person name="Banks D."/>
            <person name="Pimenov N.V."/>
            <person name="Frank Y.A."/>
            <person name="Karnachuk O.V."/>
            <person name="Ravin N.V."/>
        </authorList>
    </citation>
    <scope>NUCLEOTIDE SEQUENCE [LARGE SCALE GENOMIC DNA]</scope>
    <source>
        <strain evidence="1">BY</strain>
    </source>
</reference>
<dbReference type="AlphaFoldDB" id="A0A2Z4Y4R0"/>
<name>A0A2Z4Y4R0_SUMC1</name>
<gene>
    <name evidence="1" type="ORF">BRCON_1091</name>
</gene>
<accession>A0A2Z4Y4R0</accession>
<evidence type="ECO:0000313" key="1">
    <source>
        <dbReference type="EMBL" id="AXA35868.1"/>
    </source>
</evidence>
<dbReference type="Proteomes" id="UP000262583">
    <property type="component" value="Chromosome"/>
</dbReference>
<proteinExistence type="predicted"/>
<sequence length="42" mass="4850">MAEAARKSLTGVAAPPKKIGRTKFLRYTREWSLDFDRLRKSP</sequence>
<organism evidence="1 2">
    <name type="scientific">Sumerlaea chitinivorans</name>
    <dbReference type="NCBI Taxonomy" id="2250252"/>
    <lineage>
        <taxon>Bacteria</taxon>
        <taxon>Candidatus Sumerlaeota</taxon>
        <taxon>Candidatus Sumerlaeia</taxon>
        <taxon>Candidatus Sumerlaeales</taxon>
        <taxon>Candidatus Sumerlaeaceae</taxon>
        <taxon>Candidatus Sumerlaea</taxon>
    </lineage>
</organism>
<evidence type="ECO:0000313" key="2">
    <source>
        <dbReference type="Proteomes" id="UP000262583"/>
    </source>
</evidence>
<dbReference type="KEGG" id="schv:BRCON_1091"/>